<dbReference type="InterPro" id="IPR036615">
    <property type="entry name" value="Mur_ligase_C_dom_sf"/>
</dbReference>
<sequence length="475" mass="49338">MIPITEFKGRDVAVFGLARTGLAAARALAAGGARVHAWDDNDVTRAKAEAAGVPVSDINSRDWRTFAALVLSPGVPLTFPEPHRVVTLAEATGVPIVSDIELFARAVNALPVTQRPKVIGVTGTNGKSTTSALIAHILKEAGKDARLGGNIGDAILEQAPLHAGAFYVVELSSFQLDLTSSLRLDVAVWLNTTPDHLDRHGDMTAYVAAKKRIFLNQGAADWAVIGVDDSYCAMACTELTRGAAQHVAPISSGQALGRGVSALNGKVIDSLSGRAEIVADLSAAPALQGKHNAQNAAAAFAATSALGVDHRIIAQAMTSFAGLPHRLERAGAIEGVRFVNDSKATNANAAAQALAVYPRVYWIAGGVAKEGGIEELAPFFPRMAKAYLIGQSAGDFADVLRGKVAVAMSGNLEAAVKMAFADAKASGEPHPVVLLSPACASFDQFKSYEDRGDQFKKFVAALSDGASGKRNGGAA</sequence>
<evidence type="ECO:0000313" key="12">
    <source>
        <dbReference type="Proteomes" id="UP000092498"/>
    </source>
</evidence>
<dbReference type="AlphaFoldDB" id="A0A1B1AKZ1"/>
<dbReference type="InParanoid" id="A0A1B1AKZ1"/>
<keyword evidence="5 9" id="KW-0132">Cell division</keyword>
<keyword evidence="3 9" id="KW-0963">Cytoplasm</keyword>
<keyword evidence="8 9" id="KW-0131">Cell cycle</keyword>
<accession>A0A1B1AKZ1</accession>
<dbReference type="PROSITE" id="PS01011">
    <property type="entry name" value="FOLYLPOLYGLU_SYNT_1"/>
    <property type="match status" value="1"/>
</dbReference>
<dbReference type="InterPro" id="IPR013221">
    <property type="entry name" value="Mur_ligase_cen"/>
</dbReference>
<evidence type="ECO:0000256" key="6">
    <source>
        <dbReference type="ARBA" id="ARBA00022741"/>
    </source>
</evidence>
<evidence type="ECO:0000256" key="7">
    <source>
        <dbReference type="ARBA" id="ARBA00022840"/>
    </source>
</evidence>
<evidence type="ECO:0000259" key="10">
    <source>
        <dbReference type="Pfam" id="PF08245"/>
    </source>
</evidence>
<dbReference type="Pfam" id="PF08245">
    <property type="entry name" value="Mur_ligase_M"/>
    <property type="match status" value="1"/>
</dbReference>
<dbReference type="GO" id="GO:0071555">
    <property type="term" value="P:cell wall organization"/>
    <property type="evidence" value="ECO:0007669"/>
    <property type="project" value="UniProtKB-KW"/>
</dbReference>
<dbReference type="Gene3D" id="3.40.1190.10">
    <property type="entry name" value="Mur-like, catalytic domain"/>
    <property type="match status" value="1"/>
</dbReference>
<dbReference type="GO" id="GO:0008764">
    <property type="term" value="F:UDP-N-acetylmuramoylalanine-D-glutamate ligase activity"/>
    <property type="evidence" value="ECO:0007669"/>
    <property type="project" value="UniProtKB-UniRule"/>
</dbReference>
<dbReference type="SUPFAM" id="SSF51984">
    <property type="entry name" value="MurCD N-terminal domain"/>
    <property type="match status" value="1"/>
</dbReference>
<dbReference type="UniPathway" id="UPA00219"/>
<dbReference type="SUPFAM" id="SSF53623">
    <property type="entry name" value="MurD-like peptide ligases, catalytic domain"/>
    <property type="match status" value="1"/>
</dbReference>
<gene>
    <name evidence="9 11" type="primary">murD</name>
    <name evidence="11" type="ORF">ATE48_15385</name>
</gene>
<name>A0A1B1AKZ1_9PROT</name>
<evidence type="ECO:0000256" key="2">
    <source>
        <dbReference type="ARBA" id="ARBA00004752"/>
    </source>
</evidence>
<keyword evidence="7 9" id="KW-0067">ATP-binding</keyword>
<comment type="subcellular location">
    <subcellularLocation>
        <location evidence="1 9">Cytoplasm</location>
    </subcellularLocation>
</comment>
<dbReference type="SUPFAM" id="SSF53244">
    <property type="entry name" value="MurD-like peptide ligases, peptide-binding domain"/>
    <property type="match status" value="1"/>
</dbReference>
<dbReference type="GO" id="GO:0005524">
    <property type="term" value="F:ATP binding"/>
    <property type="evidence" value="ECO:0007669"/>
    <property type="project" value="UniProtKB-UniRule"/>
</dbReference>
<evidence type="ECO:0000313" key="11">
    <source>
        <dbReference type="EMBL" id="ANP47201.1"/>
    </source>
</evidence>
<dbReference type="Gene3D" id="3.40.50.720">
    <property type="entry name" value="NAD(P)-binding Rossmann-like Domain"/>
    <property type="match status" value="1"/>
</dbReference>
<evidence type="ECO:0000256" key="9">
    <source>
        <dbReference type="HAMAP-Rule" id="MF_00639"/>
    </source>
</evidence>
<dbReference type="OrthoDB" id="9809796at2"/>
<proteinExistence type="inferred from homology"/>
<keyword evidence="4 9" id="KW-0436">Ligase</keyword>
<evidence type="ECO:0000256" key="8">
    <source>
        <dbReference type="ARBA" id="ARBA00023306"/>
    </source>
</evidence>
<evidence type="ECO:0000256" key="5">
    <source>
        <dbReference type="ARBA" id="ARBA00022618"/>
    </source>
</evidence>
<keyword evidence="12" id="KW-1185">Reference proteome</keyword>
<dbReference type="KEGG" id="cbot:ATE48_15385"/>
<dbReference type="GO" id="GO:0005737">
    <property type="term" value="C:cytoplasm"/>
    <property type="evidence" value="ECO:0007669"/>
    <property type="project" value="UniProtKB-SubCell"/>
</dbReference>
<comment type="catalytic activity">
    <reaction evidence="9">
        <text>UDP-N-acetyl-alpha-D-muramoyl-L-alanine + D-glutamate + ATP = UDP-N-acetyl-alpha-D-muramoyl-L-alanyl-D-glutamate + ADP + phosphate + H(+)</text>
        <dbReference type="Rhea" id="RHEA:16429"/>
        <dbReference type="ChEBI" id="CHEBI:15378"/>
        <dbReference type="ChEBI" id="CHEBI:29986"/>
        <dbReference type="ChEBI" id="CHEBI:30616"/>
        <dbReference type="ChEBI" id="CHEBI:43474"/>
        <dbReference type="ChEBI" id="CHEBI:83898"/>
        <dbReference type="ChEBI" id="CHEBI:83900"/>
        <dbReference type="ChEBI" id="CHEBI:456216"/>
        <dbReference type="EC" id="6.3.2.9"/>
    </reaction>
</comment>
<dbReference type="EC" id="6.3.2.9" evidence="9"/>
<evidence type="ECO:0000256" key="1">
    <source>
        <dbReference type="ARBA" id="ARBA00004496"/>
    </source>
</evidence>
<dbReference type="InterPro" id="IPR005762">
    <property type="entry name" value="MurD"/>
</dbReference>
<dbReference type="PANTHER" id="PTHR43692:SF1">
    <property type="entry name" value="UDP-N-ACETYLMURAMOYLALANINE--D-GLUTAMATE LIGASE"/>
    <property type="match status" value="1"/>
</dbReference>
<comment type="function">
    <text evidence="9">Cell wall formation. Catalyzes the addition of glutamate to the nucleotide precursor UDP-N-acetylmuramoyl-L-alanine (UMA).</text>
</comment>
<dbReference type="GO" id="GO:0009252">
    <property type="term" value="P:peptidoglycan biosynthetic process"/>
    <property type="evidence" value="ECO:0007669"/>
    <property type="project" value="UniProtKB-UniRule"/>
</dbReference>
<keyword evidence="9" id="KW-0133">Cell shape</keyword>
<keyword evidence="6 9" id="KW-0547">Nucleotide-binding</keyword>
<dbReference type="PANTHER" id="PTHR43692">
    <property type="entry name" value="UDP-N-ACETYLMURAMOYLALANINE--D-GLUTAMATE LIGASE"/>
    <property type="match status" value="1"/>
</dbReference>
<dbReference type="GO" id="GO:0008360">
    <property type="term" value="P:regulation of cell shape"/>
    <property type="evidence" value="ECO:0007669"/>
    <property type="project" value="UniProtKB-KW"/>
</dbReference>
<feature type="binding site" evidence="9">
    <location>
        <begin position="123"/>
        <end position="129"/>
    </location>
    <ligand>
        <name>ATP</name>
        <dbReference type="ChEBI" id="CHEBI:30616"/>
    </ligand>
</feature>
<reference evidence="11 12" key="1">
    <citation type="submission" date="2015-11" db="EMBL/GenBank/DDBJ databases">
        <title>Whole-Genome Sequence of Candidatus Oderbacter manganicum from the National Park Lower Oder Valley, Germany.</title>
        <authorList>
            <person name="Braun B."/>
            <person name="Liere K."/>
            <person name="Szewzyk U."/>
        </authorList>
    </citation>
    <scope>NUCLEOTIDE SEQUENCE [LARGE SCALE GENOMIC DNA]</scope>
    <source>
        <strain evidence="11 12">OTSz_A_272</strain>
    </source>
</reference>
<evidence type="ECO:0000256" key="3">
    <source>
        <dbReference type="ARBA" id="ARBA00022490"/>
    </source>
</evidence>
<dbReference type="InterPro" id="IPR036565">
    <property type="entry name" value="Mur-like_cat_sf"/>
</dbReference>
<comment type="similarity">
    <text evidence="9">Belongs to the MurCDEF family.</text>
</comment>
<dbReference type="STRING" id="1759059.ATE48_15385"/>
<comment type="pathway">
    <text evidence="2 9">Cell wall biogenesis; peptidoglycan biosynthesis.</text>
</comment>
<dbReference type="Proteomes" id="UP000092498">
    <property type="component" value="Chromosome"/>
</dbReference>
<dbReference type="Gene3D" id="3.90.190.20">
    <property type="entry name" value="Mur ligase, C-terminal domain"/>
    <property type="match status" value="1"/>
</dbReference>
<dbReference type="FunCoup" id="A0A1B1AKZ1">
    <property type="interactions" value="477"/>
</dbReference>
<dbReference type="NCBIfam" id="TIGR01087">
    <property type="entry name" value="murD"/>
    <property type="match status" value="1"/>
</dbReference>
<dbReference type="HAMAP" id="MF_00639">
    <property type="entry name" value="MurD"/>
    <property type="match status" value="1"/>
</dbReference>
<keyword evidence="9" id="KW-0961">Cell wall biogenesis/degradation</keyword>
<feature type="domain" description="Mur ligase central" evidence="10">
    <location>
        <begin position="121"/>
        <end position="302"/>
    </location>
</feature>
<keyword evidence="9" id="KW-0573">Peptidoglycan synthesis</keyword>
<dbReference type="InterPro" id="IPR018109">
    <property type="entry name" value="Folylpolyglutamate_synth_CS"/>
</dbReference>
<dbReference type="EMBL" id="CP013244">
    <property type="protein sequence ID" value="ANP47201.1"/>
    <property type="molecule type" value="Genomic_DNA"/>
</dbReference>
<dbReference type="RefSeq" id="WP_066773005.1">
    <property type="nucleotide sequence ID" value="NZ_CP013244.1"/>
</dbReference>
<dbReference type="GO" id="GO:0051301">
    <property type="term" value="P:cell division"/>
    <property type="evidence" value="ECO:0007669"/>
    <property type="project" value="UniProtKB-KW"/>
</dbReference>
<organism evidence="11 12">
    <name type="scientific">Candidatus Viadribacter manganicus</name>
    <dbReference type="NCBI Taxonomy" id="1759059"/>
    <lineage>
        <taxon>Bacteria</taxon>
        <taxon>Pseudomonadati</taxon>
        <taxon>Pseudomonadota</taxon>
        <taxon>Alphaproteobacteria</taxon>
        <taxon>Hyphomonadales</taxon>
        <taxon>Hyphomonadaceae</taxon>
        <taxon>Candidatus Viadribacter</taxon>
    </lineage>
</organism>
<protein>
    <recommendedName>
        <fullName evidence="9">UDP-N-acetylmuramoylalanine--D-glutamate ligase</fullName>
        <ecNumber evidence="9">6.3.2.9</ecNumber>
    </recommendedName>
    <alternativeName>
        <fullName evidence="9">D-glutamic acid-adding enzyme</fullName>
    </alternativeName>
    <alternativeName>
        <fullName evidence="9">UDP-N-acetylmuramoyl-L-alanyl-D-glutamate synthetase</fullName>
    </alternativeName>
</protein>
<evidence type="ECO:0000256" key="4">
    <source>
        <dbReference type="ARBA" id="ARBA00022598"/>
    </source>
</evidence>
<dbReference type="GO" id="GO:0004326">
    <property type="term" value="F:tetrahydrofolylpolyglutamate synthase activity"/>
    <property type="evidence" value="ECO:0007669"/>
    <property type="project" value="InterPro"/>
</dbReference>